<accession>A0ABZ2URK2</accession>
<dbReference type="RefSeq" id="WP_353930521.1">
    <property type="nucleotide sequence ID" value="NZ_CP150886.1"/>
</dbReference>
<evidence type="ECO:0000313" key="1">
    <source>
        <dbReference type="EMBL" id="WZB87609.1"/>
    </source>
</evidence>
<keyword evidence="1" id="KW-0255">Endonuclease</keyword>
<keyword evidence="1" id="KW-0378">Hydrolase</keyword>
<dbReference type="InterPro" id="IPR019069">
    <property type="entry name" value="Restrct_endonuc_II_ScaI"/>
</dbReference>
<dbReference type="GO" id="GO:0016787">
    <property type="term" value="F:hydrolase activity"/>
    <property type="evidence" value="ECO:0007669"/>
    <property type="project" value="UniProtKB-KW"/>
</dbReference>
<dbReference type="Proteomes" id="UP001483337">
    <property type="component" value="Chromosome"/>
</dbReference>
<proteinExistence type="predicted"/>
<evidence type="ECO:0000313" key="2">
    <source>
        <dbReference type="Proteomes" id="UP001483337"/>
    </source>
</evidence>
<dbReference type="GO" id="GO:0004519">
    <property type="term" value="F:endonuclease activity"/>
    <property type="evidence" value="ECO:0007669"/>
    <property type="project" value="UniProtKB-KW"/>
</dbReference>
<reference evidence="1 2" key="1">
    <citation type="submission" date="2024-04" db="EMBL/GenBank/DDBJ databases">
        <title>Okeanomitos corallinicola gen. &amp; sp. nov. (Nostocales, Cyanobacteria), a new toxic marine heterocyst-forming cyanobacterium from a coral reef.</title>
        <authorList>
            <person name="Li H."/>
            <person name="Li R."/>
            <person name="Kang J."/>
            <person name="Hii K.S."/>
            <person name="Mohamed H.F."/>
            <person name="Xu X."/>
            <person name="Luo Z."/>
        </authorList>
    </citation>
    <scope>NUCLEOTIDE SEQUENCE [LARGE SCALE GENOMIC DNA]</scope>
    <source>
        <strain evidence="1 2">TIOX110</strain>
    </source>
</reference>
<keyword evidence="1" id="KW-0540">Nuclease</keyword>
<gene>
    <name evidence="1" type="ORF">WJM97_19965</name>
</gene>
<dbReference type="Pfam" id="PF09569">
    <property type="entry name" value="RE_ScaI"/>
    <property type="match status" value="1"/>
</dbReference>
<dbReference type="EMBL" id="CP150886">
    <property type="protein sequence ID" value="WZB87609.1"/>
    <property type="molecule type" value="Genomic_DNA"/>
</dbReference>
<organism evidence="1 2">
    <name type="scientific">Okeanomitos corallinicola TIOX110</name>
    <dbReference type="NCBI Taxonomy" id="3133117"/>
    <lineage>
        <taxon>Bacteria</taxon>
        <taxon>Bacillati</taxon>
        <taxon>Cyanobacteriota</taxon>
        <taxon>Cyanophyceae</taxon>
        <taxon>Nostocales</taxon>
        <taxon>Aphanizomenonaceae</taxon>
        <taxon>Okeanomitos</taxon>
    </lineage>
</organism>
<sequence>MVSPYFGIPVEKWADKTKELIEQHPLDVNEIYEIVISVWEEIFASSITSRGYKIGKDIFPSPQIIGYLLHELIPLELSSRYPQLWRREENAKEKDLVYKYLGKINCTFRKTIEISVSLVCHLSPVTCHLP</sequence>
<keyword evidence="2" id="KW-1185">Reference proteome</keyword>
<protein>
    <submittedName>
        <fullName evidence="1">ScaI family restriction endonuclease</fullName>
        <ecNumber evidence="1">3.1.21.-</ecNumber>
    </submittedName>
</protein>
<name>A0ABZ2URK2_9CYAN</name>
<dbReference type="EC" id="3.1.21.-" evidence="1"/>